<organism evidence="9 10">
    <name type="scientific">Popillia japonica</name>
    <name type="common">Japanese beetle</name>
    <dbReference type="NCBI Taxonomy" id="7064"/>
    <lineage>
        <taxon>Eukaryota</taxon>
        <taxon>Metazoa</taxon>
        <taxon>Ecdysozoa</taxon>
        <taxon>Arthropoda</taxon>
        <taxon>Hexapoda</taxon>
        <taxon>Insecta</taxon>
        <taxon>Pterygota</taxon>
        <taxon>Neoptera</taxon>
        <taxon>Endopterygota</taxon>
        <taxon>Coleoptera</taxon>
        <taxon>Polyphaga</taxon>
        <taxon>Scarabaeiformia</taxon>
        <taxon>Scarabaeidae</taxon>
        <taxon>Rutelinae</taxon>
        <taxon>Popillia</taxon>
    </lineage>
</organism>
<dbReference type="Pfam" id="PF13359">
    <property type="entry name" value="DDE_Tnp_4"/>
    <property type="match status" value="1"/>
</dbReference>
<dbReference type="PANTHER" id="PTHR22930">
    <property type="match status" value="1"/>
</dbReference>
<dbReference type="PANTHER" id="PTHR22930:SF289">
    <property type="entry name" value="DDE TNP4 DOMAIN-CONTAINING PROTEIN-RELATED"/>
    <property type="match status" value="1"/>
</dbReference>
<dbReference type="Proteomes" id="UP001458880">
    <property type="component" value="Unassembled WGS sequence"/>
</dbReference>
<evidence type="ECO:0000313" key="9">
    <source>
        <dbReference type="EMBL" id="KAK9674919.1"/>
    </source>
</evidence>
<keyword evidence="6" id="KW-0378">Hydrolase</keyword>
<accession>A0AAW1HFE9</accession>
<feature type="domain" description="DDE Tnp4" evidence="8">
    <location>
        <begin position="153"/>
        <end position="303"/>
    </location>
</feature>
<comment type="caution">
    <text evidence="9">The sequence shown here is derived from an EMBL/GenBank/DDBJ whole genome shotgun (WGS) entry which is preliminary data.</text>
</comment>
<keyword evidence="5" id="KW-0479">Metal-binding</keyword>
<keyword evidence="7" id="KW-0539">Nucleus</keyword>
<evidence type="ECO:0000256" key="2">
    <source>
        <dbReference type="ARBA" id="ARBA00004123"/>
    </source>
</evidence>
<evidence type="ECO:0000256" key="1">
    <source>
        <dbReference type="ARBA" id="ARBA00001968"/>
    </source>
</evidence>
<dbReference type="GO" id="GO:0016787">
    <property type="term" value="F:hydrolase activity"/>
    <property type="evidence" value="ECO:0007669"/>
    <property type="project" value="UniProtKB-KW"/>
</dbReference>
<comment type="cofactor">
    <cofactor evidence="1">
        <name>a divalent metal cation</name>
        <dbReference type="ChEBI" id="CHEBI:60240"/>
    </cofactor>
</comment>
<dbReference type="GO" id="GO:0046872">
    <property type="term" value="F:metal ion binding"/>
    <property type="evidence" value="ECO:0007669"/>
    <property type="project" value="UniProtKB-KW"/>
</dbReference>
<proteinExistence type="inferred from homology"/>
<keyword evidence="4" id="KW-0540">Nuclease</keyword>
<reference evidence="9 10" key="1">
    <citation type="journal article" date="2024" name="BMC Genomics">
        <title>De novo assembly and annotation of Popillia japonica's genome with initial clues to its potential as an invasive pest.</title>
        <authorList>
            <person name="Cucini C."/>
            <person name="Boschi S."/>
            <person name="Funari R."/>
            <person name="Cardaioli E."/>
            <person name="Iannotti N."/>
            <person name="Marturano G."/>
            <person name="Paoli F."/>
            <person name="Bruttini M."/>
            <person name="Carapelli A."/>
            <person name="Frati F."/>
            <person name="Nardi F."/>
        </authorList>
    </citation>
    <scope>NUCLEOTIDE SEQUENCE [LARGE SCALE GENOMIC DNA]</scope>
    <source>
        <strain evidence="9">DMR45628</strain>
    </source>
</reference>
<dbReference type="InterPro" id="IPR045249">
    <property type="entry name" value="HARBI1-like"/>
</dbReference>
<sequence>MNVITSSSSSSDDEEVVVVRRRKVYRNRVDCFNKYNESEFFERFRLTKETVRTLLDRVQHLIAPHTNRGGSIPAMIQLLLTLRFYATGSMLISAGDFVGVSKASACRVVKKVSTAICTLLPEYINMPRNNVEIGNITRKFYEIARFPRVIGAIDCTLIKIQSPGGNDAEIFRCRKGFFALNVQTVSDPDLKIRNIVVRWPGSCHDQTIFNNSNLKQDFLAGRYGRYLLLGDSGYRTEPYLMTPLLNTQTAAENLYNESLIRSRNVVERQYGVWKRRFPILSMGIRLHLETAMDVIVATAVLHNIAVEMNENIPDDWVHNNNHGHDNDIIEHNENEGGHGARRLLIAEHFANL</sequence>
<evidence type="ECO:0000259" key="8">
    <source>
        <dbReference type="Pfam" id="PF13359"/>
    </source>
</evidence>
<dbReference type="InterPro" id="IPR027806">
    <property type="entry name" value="HARBI1_dom"/>
</dbReference>
<dbReference type="AlphaFoldDB" id="A0AAW1HFE9"/>
<evidence type="ECO:0000256" key="7">
    <source>
        <dbReference type="ARBA" id="ARBA00023242"/>
    </source>
</evidence>
<keyword evidence="10" id="KW-1185">Reference proteome</keyword>
<gene>
    <name evidence="9" type="ORF">QE152_g40766</name>
</gene>
<evidence type="ECO:0000256" key="5">
    <source>
        <dbReference type="ARBA" id="ARBA00022723"/>
    </source>
</evidence>
<evidence type="ECO:0000256" key="3">
    <source>
        <dbReference type="ARBA" id="ARBA00006958"/>
    </source>
</evidence>
<comment type="subcellular location">
    <subcellularLocation>
        <location evidence="2">Nucleus</location>
    </subcellularLocation>
</comment>
<protein>
    <submittedName>
        <fullName evidence="9">DDE superfamily endonuclease</fullName>
    </submittedName>
</protein>
<evidence type="ECO:0000256" key="6">
    <source>
        <dbReference type="ARBA" id="ARBA00022801"/>
    </source>
</evidence>
<dbReference type="GO" id="GO:0005634">
    <property type="term" value="C:nucleus"/>
    <property type="evidence" value="ECO:0007669"/>
    <property type="project" value="UniProtKB-SubCell"/>
</dbReference>
<dbReference type="EMBL" id="JASPKY010001391">
    <property type="protein sequence ID" value="KAK9674919.1"/>
    <property type="molecule type" value="Genomic_DNA"/>
</dbReference>
<evidence type="ECO:0000313" key="10">
    <source>
        <dbReference type="Proteomes" id="UP001458880"/>
    </source>
</evidence>
<dbReference type="GO" id="GO:0004519">
    <property type="term" value="F:endonuclease activity"/>
    <property type="evidence" value="ECO:0007669"/>
    <property type="project" value="UniProtKB-KW"/>
</dbReference>
<evidence type="ECO:0000256" key="4">
    <source>
        <dbReference type="ARBA" id="ARBA00022722"/>
    </source>
</evidence>
<comment type="similarity">
    <text evidence="3">Belongs to the HARBI1 family.</text>
</comment>
<name>A0AAW1HFE9_POPJA</name>
<keyword evidence="9" id="KW-0255">Endonuclease</keyword>